<keyword evidence="6" id="KW-1185">Reference proteome</keyword>
<dbReference type="Pfam" id="PF07763">
    <property type="entry name" value="FEZ"/>
    <property type="match status" value="1"/>
</dbReference>
<evidence type="ECO:0000256" key="2">
    <source>
        <dbReference type="ARBA" id="ARBA00022553"/>
    </source>
</evidence>
<comment type="caution">
    <text evidence="5">The sequence shown here is derived from an EMBL/GenBank/DDBJ whole genome shotgun (WGS) entry which is preliminary data.</text>
</comment>
<evidence type="ECO:0000313" key="5">
    <source>
        <dbReference type="EMBL" id="KAF4087995.1"/>
    </source>
</evidence>
<feature type="region of interest" description="Disordered" evidence="4">
    <location>
        <begin position="1"/>
        <end position="62"/>
    </location>
</feature>
<organism evidence="5 6">
    <name type="scientific">Ameiurus melas</name>
    <name type="common">Black bullhead</name>
    <name type="synonym">Silurus melas</name>
    <dbReference type="NCBI Taxonomy" id="219545"/>
    <lineage>
        <taxon>Eukaryota</taxon>
        <taxon>Metazoa</taxon>
        <taxon>Chordata</taxon>
        <taxon>Craniata</taxon>
        <taxon>Vertebrata</taxon>
        <taxon>Euteleostomi</taxon>
        <taxon>Actinopterygii</taxon>
        <taxon>Neopterygii</taxon>
        <taxon>Teleostei</taxon>
        <taxon>Ostariophysi</taxon>
        <taxon>Siluriformes</taxon>
        <taxon>Ictaluridae</taxon>
        <taxon>Ameiurus</taxon>
    </lineage>
</organism>
<protein>
    <recommendedName>
        <fullName evidence="7">Fasciculation and elongation protein zeta-2</fullName>
    </recommendedName>
</protein>
<sequence length="411" mass="47326">MAAPGVQGQSALQSELLAEKQQPEKQQPEKQQPEKQQPEKQQPEKQQPEKQQPEKQQPERRKLNADAVTELLRFPDLDENSGHRPGFRSLEDLVADFDEKLNACFGNFDAEPELIDGVNPLTESSVFKKDEIWNALTDNYGNVMPVDWNRSRARSLHLPVLNIEDRPRVDYVNLDVSDEEEIREQMDMHSIIVSCINDEPFLTAEQVIEEIEEMMQDSPEMQAEQNRIQSNPIHRSTSHSYQERVRNLSVAELNELLEEVETAIRHYSEELVRHLALRDELDFEKEVMNSFISVLIDVQNLQKEHKELLKKKRKVKSGVGQQNGRLQRLPASRFSMESISSVIQNGFRQTFGNMGGEKQYLTTVIPYEKKDVPPSVEDLQVLTKILEAMRDDSDKVPSLLTDYILKVLCPS</sequence>
<dbReference type="GO" id="GO:0030424">
    <property type="term" value="C:axon"/>
    <property type="evidence" value="ECO:0007669"/>
    <property type="project" value="TreeGrafter"/>
</dbReference>
<dbReference type="InterPro" id="IPR011680">
    <property type="entry name" value="FEZ"/>
</dbReference>
<comment type="similarity">
    <text evidence="1">Belongs to the zygin family.</text>
</comment>
<dbReference type="PANTHER" id="PTHR12394">
    <property type="entry name" value="ZYGIN"/>
    <property type="match status" value="1"/>
</dbReference>
<evidence type="ECO:0008006" key="7">
    <source>
        <dbReference type="Google" id="ProtNLM"/>
    </source>
</evidence>
<gene>
    <name evidence="5" type="ORF">AMELA_G00077610</name>
</gene>
<evidence type="ECO:0000256" key="4">
    <source>
        <dbReference type="SAM" id="MobiDB-lite"/>
    </source>
</evidence>
<accession>A0A7J6AZ92</accession>
<dbReference type="AlphaFoldDB" id="A0A7J6AZ92"/>
<name>A0A7J6AZ92_AMEME</name>
<dbReference type="PANTHER" id="PTHR12394:SF11">
    <property type="entry name" value="FASCICULATION AND ELONGATION PROTEIN ZETA-2"/>
    <property type="match status" value="1"/>
</dbReference>
<keyword evidence="2" id="KW-0597">Phosphoprotein</keyword>
<keyword evidence="3" id="KW-0175">Coiled coil</keyword>
<feature type="compositionally biased region" description="Basic and acidic residues" evidence="4">
    <location>
        <begin position="17"/>
        <end position="62"/>
    </location>
</feature>
<dbReference type="Proteomes" id="UP000593565">
    <property type="component" value="Unassembled WGS sequence"/>
</dbReference>
<reference evidence="5 6" key="1">
    <citation type="submission" date="2020-02" db="EMBL/GenBank/DDBJ databases">
        <title>A chromosome-scale genome assembly of the black bullhead catfish (Ameiurus melas).</title>
        <authorList>
            <person name="Wen M."/>
            <person name="Zham M."/>
            <person name="Cabau C."/>
            <person name="Klopp C."/>
            <person name="Donnadieu C."/>
            <person name="Roques C."/>
            <person name="Bouchez O."/>
            <person name="Lampietro C."/>
            <person name="Jouanno E."/>
            <person name="Herpin A."/>
            <person name="Louis A."/>
            <person name="Berthelot C."/>
            <person name="Parey E."/>
            <person name="Roest-Crollius H."/>
            <person name="Braasch I."/>
            <person name="Postlethwait J."/>
            <person name="Robinson-Rechavi M."/>
            <person name="Echchiki A."/>
            <person name="Begum T."/>
            <person name="Montfort J."/>
            <person name="Schartl M."/>
            <person name="Bobe J."/>
            <person name="Guiguen Y."/>
        </authorList>
    </citation>
    <scope>NUCLEOTIDE SEQUENCE [LARGE SCALE GENOMIC DNA]</scope>
    <source>
        <strain evidence="5">M_S1</strain>
        <tissue evidence="5">Blood</tissue>
    </source>
</reference>
<proteinExistence type="inferred from homology"/>
<evidence type="ECO:0000256" key="1">
    <source>
        <dbReference type="ARBA" id="ARBA00006788"/>
    </source>
</evidence>
<evidence type="ECO:0000256" key="3">
    <source>
        <dbReference type="ARBA" id="ARBA00023054"/>
    </source>
</evidence>
<evidence type="ECO:0000313" key="6">
    <source>
        <dbReference type="Proteomes" id="UP000593565"/>
    </source>
</evidence>
<dbReference type="GO" id="GO:0005737">
    <property type="term" value="C:cytoplasm"/>
    <property type="evidence" value="ECO:0007669"/>
    <property type="project" value="TreeGrafter"/>
</dbReference>
<dbReference type="EMBL" id="JAAGNN010000006">
    <property type="protein sequence ID" value="KAF4087995.1"/>
    <property type="molecule type" value="Genomic_DNA"/>
</dbReference>